<sequence length="83" mass="8830">MGLGWVSKKPTTACGGSIGECLSNEGFEVSRRVLATTQYISYEVLKKNSVPCSQKGASYYNCKLGAAANPYTHGCSAITRCKS</sequence>
<reference evidence="5 6" key="1">
    <citation type="journal article" date="2020" name="IScience">
        <title>Genome Sequencing of the Endangered Kingdonia uniflora (Circaeasteraceae, Ranunculales) Reveals Potential Mechanisms of Evolutionary Specialization.</title>
        <authorList>
            <person name="Sun Y."/>
            <person name="Deng T."/>
            <person name="Zhang A."/>
            <person name="Moore M.J."/>
            <person name="Landis J.B."/>
            <person name="Lin N."/>
            <person name="Zhang H."/>
            <person name="Zhang X."/>
            <person name="Huang J."/>
            <person name="Zhang X."/>
            <person name="Sun H."/>
            <person name="Wang H."/>
        </authorList>
    </citation>
    <scope>NUCLEOTIDE SEQUENCE [LARGE SCALE GENOMIC DNA]</scope>
    <source>
        <strain evidence="5">TB1705</strain>
        <tissue evidence="5">Leaf</tissue>
    </source>
</reference>
<dbReference type="OrthoDB" id="1613518at2759"/>
<evidence type="ECO:0000256" key="2">
    <source>
        <dbReference type="ARBA" id="ARBA00022702"/>
    </source>
</evidence>
<proteinExistence type="inferred from homology"/>
<evidence type="ECO:0000256" key="1">
    <source>
        <dbReference type="ARBA" id="ARBA00009178"/>
    </source>
</evidence>
<dbReference type="PANTHER" id="PTHR33136:SF13">
    <property type="entry name" value="OS10G0328900 PROTEIN"/>
    <property type="match status" value="1"/>
</dbReference>
<keyword evidence="3" id="KW-0732">Signal</keyword>
<evidence type="ECO:0000313" key="5">
    <source>
        <dbReference type="EMBL" id="KAF6142500.1"/>
    </source>
</evidence>
<accession>A0A7J7LJ03</accession>
<dbReference type="PANTHER" id="PTHR33136">
    <property type="entry name" value="RAPID ALKALINIZATION FACTOR-LIKE"/>
    <property type="match status" value="1"/>
</dbReference>
<protein>
    <recommendedName>
        <fullName evidence="7">Rapid alkalinization factor</fullName>
    </recommendedName>
</protein>
<comment type="similarity">
    <text evidence="1">Belongs to the plant rapid alkalinization factor (RALF) family.</text>
</comment>
<name>A0A7J7LJ03_9MAGN</name>
<comment type="caution">
    <text evidence="5">The sequence shown here is derived from an EMBL/GenBank/DDBJ whole genome shotgun (WGS) entry which is preliminary data.</text>
</comment>
<gene>
    <name evidence="5" type="ORF">GIB67_039464</name>
</gene>
<evidence type="ECO:0000313" key="6">
    <source>
        <dbReference type="Proteomes" id="UP000541444"/>
    </source>
</evidence>
<dbReference type="AlphaFoldDB" id="A0A7J7LJ03"/>
<dbReference type="InterPro" id="IPR008801">
    <property type="entry name" value="RALF"/>
</dbReference>
<dbReference type="Pfam" id="PF05498">
    <property type="entry name" value="RALF"/>
    <property type="match status" value="1"/>
</dbReference>
<evidence type="ECO:0000256" key="3">
    <source>
        <dbReference type="ARBA" id="ARBA00022729"/>
    </source>
</evidence>
<dbReference type="GO" id="GO:0005179">
    <property type="term" value="F:hormone activity"/>
    <property type="evidence" value="ECO:0007669"/>
    <property type="project" value="UniProtKB-KW"/>
</dbReference>
<organism evidence="5 6">
    <name type="scientific">Kingdonia uniflora</name>
    <dbReference type="NCBI Taxonomy" id="39325"/>
    <lineage>
        <taxon>Eukaryota</taxon>
        <taxon>Viridiplantae</taxon>
        <taxon>Streptophyta</taxon>
        <taxon>Embryophyta</taxon>
        <taxon>Tracheophyta</taxon>
        <taxon>Spermatophyta</taxon>
        <taxon>Magnoliopsida</taxon>
        <taxon>Ranunculales</taxon>
        <taxon>Circaeasteraceae</taxon>
        <taxon>Kingdonia</taxon>
    </lineage>
</organism>
<dbReference type="GO" id="GO:0019722">
    <property type="term" value="P:calcium-mediated signaling"/>
    <property type="evidence" value="ECO:0007669"/>
    <property type="project" value="TreeGrafter"/>
</dbReference>
<dbReference type="GO" id="GO:0009506">
    <property type="term" value="C:plasmodesma"/>
    <property type="evidence" value="ECO:0007669"/>
    <property type="project" value="TreeGrafter"/>
</dbReference>
<evidence type="ECO:0008006" key="7">
    <source>
        <dbReference type="Google" id="ProtNLM"/>
    </source>
</evidence>
<dbReference type="Proteomes" id="UP000541444">
    <property type="component" value="Unassembled WGS sequence"/>
</dbReference>
<dbReference type="EMBL" id="JACGCM010002254">
    <property type="protein sequence ID" value="KAF6142500.1"/>
    <property type="molecule type" value="Genomic_DNA"/>
</dbReference>
<keyword evidence="2" id="KW-0372">Hormone</keyword>
<keyword evidence="4" id="KW-1015">Disulfide bond</keyword>
<keyword evidence="6" id="KW-1185">Reference proteome</keyword>
<evidence type="ECO:0000256" key="4">
    <source>
        <dbReference type="ARBA" id="ARBA00023157"/>
    </source>
</evidence>